<dbReference type="AlphaFoldDB" id="A0A381N5G2"/>
<dbReference type="PANTHER" id="PTHR42796">
    <property type="entry name" value="FUMARYLACETOACETATE HYDROLASE DOMAIN-CONTAINING PROTEIN 2A-RELATED"/>
    <property type="match status" value="1"/>
</dbReference>
<dbReference type="Gene3D" id="3.90.850.10">
    <property type="entry name" value="Fumarylacetoacetase-like, C-terminal domain"/>
    <property type="match status" value="1"/>
</dbReference>
<dbReference type="InterPro" id="IPR011234">
    <property type="entry name" value="Fumarylacetoacetase-like_C"/>
</dbReference>
<proteinExistence type="inferred from homology"/>
<sequence>MVGLLGTTLAISIAACASPQVELSDSPGTPFKLATFEVNERVLIGLVLDQRILDIAEANEYLASEANASDVSMPVDMRSLIETYEIVSPRLYEIANFFNEYSTDDLDFAFDVSNVYIHAPIKYPWNLLAIAANYKAHAEGMGVGDTSGATESVDGTSGATESDESLSIVDRIVPERDAPAIFAKSSRSGIIDPGAPYYIPPGRDRIDWEGELAIIIGKPAYLLSPEEAHDHVFGYSILYDVSDRGGRTREVSMFPGFQWFDGKSTNRGAPFGPFIVPKEFLPNFDNLRVVTRVNGDIKQDQTTADLIWNEDNLIAFTTSVLELHPGDVIGTGTPSGTAGEHDPAVYLKDGDVVEIEIEGIGTLVTPIKNYPGDPGTS</sequence>
<gene>
    <name evidence="4" type="ORF">METZ01_LOCUS2639</name>
</gene>
<dbReference type="InterPro" id="IPR036663">
    <property type="entry name" value="Fumarylacetoacetase_C_sf"/>
</dbReference>
<keyword evidence="2" id="KW-0479">Metal-binding</keyword>
<evidence type="ECO:0000256" key="2">
    <source>
        <dbReference type="ARBA" id="ARBA00022723"/>
    </source>
</evidence>
<organism evidence="4">
    <name type="scientific">marine metagenome</name>
    <dbReference type="NCBI Taxonomy" id="408172"/>
    <lineage>
        <taxon>unclassified sequences</taxon>
        <taxon>metagenomes</taxon>
        <taxon>ecological metagenomes</taxon>
    </lineage>
</organism>
<dbReference type="SUPFAM" id="SSF56529">
    <property type="entry name" value="FAH"/>
    <property type="match status" value="1"/>
</dbReference>
<reference evidence="4" key="1">
    <citation type="submission" date="2018-05" db="EMBL/GenBank/DDBJ databases">
        <authorList>
            <person name="Lanie J.A."/>
            <person name="Ng W.-L."/>
            <person name="Kazmierczak K.M."/>
            <person name="Andrzejewski T.M."/>
            <person name="Davidsen T.M."/>
            <person name="Wayne K.J."/>
            <person name="Tettelin H."/>
            <person name="Glass J.I."/>
            <person name="Rusch D."/>
            <person name="Podicherti R."/>
            <person name="Tsui H.-C.T."/>
            <person name="Winkler M.E."/>
        </authorList>
    </citation>
    <scope>NUCLEOTIDE SEQUENCE</scope>
</reference>
<dbReference type="InterPro" id="IPR051121">
    <property type="entry name" value="FAH"/>
</dbReference>
<comment type="similarity">
    <text evidence="1">Belongs to the FAH family.</text>
</comment>
<name>A0A381N5G2_9ZZZZ</name>
<protein>
    <recommendedName>
        <fullName evidence="3">Fumarylacetoacetase-like C-terminal domain-containing protein</fullName>
    </recommendedName>
</protein>
<dbReference type="GO" id="GO:0003824">
    <property type="term" value="F:catalytic activity"/>
    <property type="evidence" value="ECO:0007669"/>
    <property type="project" value="InterPro"/>
</dbReference>
<evidence type="ECO:0000259" key="3">
    <source>
        <dbReference type="Pfam" id="PF01557"/>
    </source>
</evidence>
<accession>A0A381N5G2</accession>
<dbReference type="GO" id="GO:0046872">
    <property type="term" value="F:metal ion binding"/>
    <property type="evidence" value="ECO:0007669"/>
    <property type="project" value="UniProtKB-KW"/>
</dbReference>
<evidence type="ECO:0000313" key="4">
    <source>
        <dbReference type="EMBL" id="SUZ49785.1"/>
    </source>
</evidence>
<dbReference type="PANTHER" id="PTHR42796:SF4">
    <property type="entry name" value="FUMARYLACETOACETATE HYDROLASE DOMAIN-CONTAINING PROTEIN 2A"/>
    <property type="match status" value="1"/>
</dbReference>
<dbReference type="EMBL" id="UINC01000135">
    <property type="protein sequence ID" value="SUZ49785.1"/>
    <property type="molecule type" value="Genomic_DNA"/>
</dbReference>
<dbReference type="Pfam" id="PF01557">
    <property type="entry name" value="FAA_hydrolase"/>
    <property type="match status" value="1"/>
</dbReference>
<feature type="domain" description="Fumarylacetoacetase-like C-terminal" evidence="3">
    <location>
        <begin position="130"/>
        <end position="367"/>
    </location>
</feature>
<evidence type="ECO:0000256" key="1">
    <source>
        <dbReference type="ARBA" id="ARBA00010211"/>
    </source>
</evidence>
<dbReference type="GO" id="GO:0044281">
    <property type="term" value="P:small molecule metabolic process"/>
    <property type="evidence" value="ECO:0007669"/>
    <property type="project" value="UniProtKB-ARBA"/>
</dbReference>